<dbReference type="Pfam" id="PF03748">
    <property type="entry name" value="FliL"/>
    <property type="match status" value="1"/>
</dbReference>
<comment type="caution">
    <text evidence="12">The sequence shown here is derived from an EMBL/GenBank/DDBJ whole genome shotgun (WGS) entry which is preliminary data.</text>
</comment>
<dbReference type="GO" id="GO:0005886">
    <property type="term" value="C:plasma membrane"/>
    <property type="evidence" value="ECO:0007669"/>
    <property type="project" value="UniProtKB-SubCell"/>
</dbReference>
<dbReference type="PANTHER" id="PTHR35091:SF2">
    <property type="entry name" value="FLAGELLAR PROTEIN FLIL"/>
    <property type="match status" value="1"/>
</dbReference>
<dbReference type="InterPro" id="IPR005503">
    <property type="entry name" value="FliL"/>
</dbReference>
<evidence type="ECO:0000313" key="12">
    <source>
        <dbReference type="EMBL" id="MCY0964958.1"/>
    </source>
</evidence>
<comment type="similarity">
    <text evidence="3 10">Belongs to the FliL family.</text>
</comment>
<organism evidence="12 13">
    <name type="scientific">Parathalassolituus penaei</name>
    <dbReference type="NCBI Taxonomy" id="2997323"/>
    <lineage>
        <taxon>Bacteria</taxon>
        <taxon>Pseudomonadati</taxon>
        <taxon>Pseudomonadota</taxon>
        <taxon>Gammaproteobacteria</taxon>
        <taxon>Oceanospirillales</taxon>
        <taxon>Oceanospirillaceae</taxon>
        <taxon>Parathalassolituus</taxon>
    </lineage>
</organism>
<keyword evidence="12" id="KW-0282">Flagellum</keyword>
<evidence type="ECO:0000256" key="7">
    <source>
        <dbReference type="ARBA" id="ARBA00022779"/>
    </source>
</evidence>
<dbReference type="GO" id="GO:0006935">
    <property type="term" value="P:chemotaxis"/>
    <property type="evidence" value="ECO:0007669"/>
    <property type="project" value="UniProtKB-KW"/>
</dbReference>
<dbReference type="GO" id="GO:0009425">
    <property type="term" value="C:bacterial-type flagellum basal body"/>
    <property type="evidence" value="ECO:0007669"/>
    <property type="project" value="InterPro"/>
</dbReference>
<keyword evidence="7 10" id="KW-0283">Flagellar rotation</keyword>
<dbReference type="GO" id="GO:0071978">
    <property type="term" value="P:bacterial-type flagellum-dependent swarming motility"/>
    <property type="evidence" value="ECO:0007669"/>
    <property type="project" value="TreeGrafter"/>
</dbReference>
<dbReference type="Proteomes" id="UP001150830">
    <property type="component" value="Unassembled WGS sequence"/>
</dbReference>
<feature type="signal peptide" evidence="11">
    <location>
        <begin position="1"/>
        <end position="25"/>
    </location>
</feature>
<keyword evidence="4" id="KW-1003">Cell membrane</keyword>
<evidence type="ECO:0000256" key="11">
    <source>
        <dbReference type="SAM" id="SignalP"/>
    </source>
</evidence>
<comment type="function">
    <text evidence="1 10">Controls the rotational direction of flagella during chemotaxis.</text>
</comment>
<dbReference type="EMBL" id="JAPNOA010000020">
    <property type="protein sequence ID" value="MCY0964958.1"/>
    <property type="molecule type" value="Genomic_DNA"/>
</dbReference>
<name>A0A9X3IT92_9GAMM</name>
<sequence>MFRAMMIMLLATLASTGILSPIAYAEDPPPEDAAALPATQYIYFEPAFVVNFGSTGRMRYIRTELALKVTSTTAAGKVSQHKPYIRHTLVMFLSKQEPETMNSTQGRENLRREALEEVRRTMNKLEGSPMVDDLYFNTFVVQN</sequence>
<keyword evidence="12" id="KW-0969">Cilium</keyword>
<evidence type="ECO:0000256" key="4">
    <source>
        <dbReference type="ARBA" id="ARBA00022475"/>
    </source>
</evidence>
<protein>
    <recommendedName>
        <fullName evidence="10">Flagellar protein FliL</fullName>
    </recommendedName>
</protein>
<evidence type="ECO:0000256" key="3">
    <source>
        <dbReference type="ARBA" id="ARBA00008281"/>
    </source>
</evidence>
<dbReference type="RefSeq" id="WP_283173176.1">
    <property type="nucleotide sequence ID" value="NZ_JAPNOA010000020.1"/>
</dbReference>
<evidence type="ECO:0000256" key="6">
    <source>
        <dbReference type="ARBA" id="ARBA00022692"/>
    </source>
</evidence>
<comment type="subcellular location">
    <subcellularLocation>
        <location evidence="10">Cell inner membrane</location>
    </subcellularLocation>
    <subcellularLocation>
        <location evidence="2">Cell membrane</location>
        <topology evidence="2">Single-pass membrane protein</topology>
    </subcellularLocation>
</comment>
<keyword evidence="5 10" id="KW-0145">Chemotaxis</keyword>
<gene>
    <name evidence="12" type="ORF">OUO13_07145</name>
</gene>
<dbReference type="PANTHER" id="PTHR35091">
    <property type="entry name" value="FLAGELLAR PROTEIN FLIL"/>
    <property type="match status" value="1"/>
</dbReference>
<feature type="chain" id="PRO_5040805280" description="Flagellar protein FliL" evidence="11">
    <location>
        <begin position="26"/>
        <end position="143"/>
    </location>
</feature>
<keyword evidence="13" id="KW-1185">Reference proteome</keyword>
<evidence type="ECO:0000256" key="8">
    <source>
        <dbReference type="ARBA" id="ARBA00022989"/>
    </source>
</evidence>
<evidence type="ECO:0000313" key="13">
    <source>
        <dbReference type="Proteomes" id="UP001150830"/>
    </source>
</evidence>
<evidence type="ECO:0000256" key="10">
    <source>
        <dbReference type="RuleBase" id="RU364125"/>
    </source>
</evidence>
<keyword evidence="12" id="KW-0966">Cell projection</keyword>
<evidence type="ECO:0000256" key="5">
    <source>
        <dbReference type="ARBA" id="ARBA00022500"/>
    </source>
</evidence>
<evidence type="ECO:0000256" key="1">
    <source>
        <dbReference type="ARBA" id="ARBA00002254"/>
    </source>
</evidence>
<keyword evidence="11" id="KW-0732">Signal</keyword>
<reference evidence="12" key="1">
    <citation type="submission" date="2022-11" db="EMBL/GenBank/DDBJ databases">
        <title>Parathalassolutuus dongxingensis gen. nov., sp. nov., a novel member of family Oceanospirillaceae isolated from a coastal shrimp pond in Guangxi, China.</title>
        <authorList>
            <person name="Chen H."/>
        </authorList>
    </citation>
    <scope>NUCLEOTIDE SEQUENCE</scope>
    <source>
        <strain evidence="12">G-43</strain>
    </source>
</reference>
<proteinExistence type="inferred from homology"/>
<keyword evidence="6" id="KW-0812">Transmembrane</keyword>
<accession>A0A9X3IT92</accession>
<keyword evidence="8" id="KW-1133">Transmembrane helix</keyword>
<evidence type="ECO:0000256" key="9">
    <source>
        <dbReference type="ARBA" id="ARBA00023136"/>
    </source>
</evidence>
<keyword evidence="10" id="KW-0997">Cell inner membrane</keyword>
<dbReference type="AlphaFoldDB" id="A0A9X3IT92"/>
<evidence type="ECO:0000256" key="2">
    <source>
        <dbReference type="ARBA" id="ARBA00004162"/>
    </source>
</evidence>
<keyword evidence="9 10" id="KW-0472">Membrane</keyword>